<evidence type="ECO:0000256" key="2">
    <source>
        <dbReference type="ARBA" id="ARBA00005335"/>
    </source>
</evidence>
<feature type="transmembrane region" description="Helical" evidence="6">
    <location>
        <begin position="111"/>
        <end position="136"/>
    </location>
</feature>
<dbReference type="GO" id="GO:0034424">
    <property type="term" value="C:Vps55/Vps68 complex"/>
    <property type="evidence" value="ECO:0007669"/>
    <property type="project" value="EnsemblFungi"/>
</dbReference>
<dbReference type="OrthoDB" id="268928at2759"/>
<dbReference type="Proteomes" id="UP000054886">
    <property type="component" value="Unassembled WGS sequence"/>
</dbReference>
<comment type="subcellular location">
    <subcellularLocation>
        <location evidence="1">Membrane</location>
        <topology evidence="1">Multi-pass membrane protein</topology>
    </subcellularLocation>
</comment>
<name>A0A0W0CDD7_CANGB</name>
<evidence type="ECO:0000256" key="3">
    <source>
        <dbReference type="ARBA" id="ARBA00022692"/>
    </source>
</evidence>
<comment type="similarity">
    <text evidence="2">Belongs to the UPF0220 family.</text>
</comment>
<proteinExistence type="inferred from homology"/>
<dbReference type="VEuPathDB" id="FungiDB:GW608_E01419"/>
<reference evidence="7 9" key="1">
    <citation type="submission" date="2015-10" db="EMBL/GenBank/DDBJ databases">
        <title>Draft genomes sequences of Candida glabrata isolates 1A, 1B, 2A, 2B, 3A and 3B.</title>
        <authorList>
            <person name="Haavelsrud O.E."/>
            <person name="Gaustad P."/>
        </authorList>
    </citation>
    <scope>NUCLEOTIDE SEQUENCE [LARGE SCALE GENOMIC DNA]</scope>
    <source>
        <strain evidence="7">910700640</strain>
    </source>
</reference>
<dbReference type="VEuPathDB" id="FungiDB:B1J91_E01639g"/>
<dbReference type="VEuPathDB" id="FungiDB:CAGL0E01639g"/>
<evidence type="ECO:0000256" key="4">
    <source>
        <dbReference type="ARBA" id="ARBA00022989"/>
    </source>
</evidence>
<dbReference type="EMBL" id="LLZZ01000151">
    <property type="protein sequence ID" value="KTA98798.1"/>
    <property type="molecule type" value="Genomic_DNA"/>
</dbReference>
<dbReference type="GO" id="GO:0032511">
    <property type="term" value="P:late endosome to vacuole transport via multivesicular body sorting pathway"/>
    <property type="evidence" value="ECO:0007669"/>
    <property type="project" value="EnsemblFungi"/>
</dbReference>
<dbReference type="EMBL" id="LLZZ01000191">
    <property type="protein sequence ID" value="KTA95103.1"/>
    <property type="molecule type" value="Genomic_DNA"/>
</dbReference>
<dbReference type="InterPro" id="IPR007919">
    <property type="entry name" value="UPF0220"/>
</dbReference>
<feature type="transmembrane region" description="Helical" evidence="6">
    <location>
        <begin position="59"/>
        <end position="78"/>
    </location>
</feature>
<comment type="caution">
    <text evidence="7">The sequence shown here is derived from an EMBL/GenBank/DDBJ whole genome shotgun (WGS) entry which is preliminary data.</text>
</comment>
<feature type="transmembrane region" description="Helical" evidence="6">
    <location>
        <begin position="24"/>
        <end position="47"/>
    </location>
</feature>
<evidence type="ECO:0000256" key="5">
    <source>
        <dbReference type="ARBA" id="ARBA00023136"/>
    </source>
</evidence>
<dbReference type="AlphaFoldDB" id="A0A0W0CDD7"/>
<dbReference type="OMA" id="VHITFVD"/>
<feature type="transmembrane region" description="Helical" evidence="6">
    <location>
        <begin position="148"/>
        <end position="168"/>
    </location>
</feature>
<dbReference type="GO" id="GO:0000329">
    <property type="term" value="C:fungal-type vacuole membrane"/>
    <property type="evidence" value="ECO:0007669"/>
    <property type="project" value="EnsemblFungi"/>
</dbReference>
<dbReference type="VEuPathDB" id="FungiDB:GVI51_E01419"/>
<evidence type="ECO:0000313" key="7">
    <source>
        <dbReference type="EMBL" id="KTA95103.1"/>
    </source>
</evidence>
<keyword evidence="4 6" id="KW-1133">Transmembrane helix</keyword>
<accession>A0A0W0CDD7</accession>
<evidence type="ECO:0000313" key="8">
    <source>
        <dbReference type="EMBL" id="KTA98798.1"/>
    </source>
</evidence>
<evidence type="ECO:0000256" key="6">
    <source>
        <dbReference type="SAM" id="Phobius"/>
    </source>
</evidence>
<organism evidence="7 9">
    <name type="scientific">Candida glabrata</name>
    <name type="common">Yeast</name>
    <name type="synonym">Torulopsis glabrata</name>
    <dbReference type="NCBI Taxonomy" id="5478"/>
    <lineage>
        <taxon>Eukaryota</taxon>
        <taxon>Fungi</taxon>
        <taxon>Dikarya</taxon>
        <taxon>Ascomycota</taxon>
        <taxon>Saccharomycotina</taxon>
        <taxon>Saccharomycetes</taxon>
        <taxon>Saccharomycetales</taxon>
        <taxon>Saccharomycetaceae</taxon>
        <taxon>Nakaseomyces</taxon>
    </lineage>
</organism>
<keyword evidence="5 6" id="KW-0472">Membrane</keyword>
<gene>
    <name evidence="8" type="ORF">AO440_000945</name>
    <name evidence="7" type="ORF">AO440_000967</name>
</gene>
<dbReference type="Pfam" id="PF05255">
    <property type="entry name" value="UPF0220"/>
    <property type="match status" value="1"/>
</dbReference>
<evidence type="ECO:0000256" key="1">
    <source>
        <dbReference type="ARBA" id="ARBA00004141"/>
    </source>
</evidence>
<keyword evidence="3 6" id="KW-0812">Transmembrane</keyword>
<evidence type="ECO:0000313" key="9">
    <source>
        <dbReference type="Proteomes" id="UP000054886"/>
    </source>
</evidence>
<sequence length="181" mass="20159">MDEEPQHLFRFPFHLPSFDGMRTIGVYLAGVLYALGFWAFIDSVLFSKYNNASDLHITFVDWVPFLCSTFGMLIVNSIEKNRLLQGALSGDNGMFGGMNMDSQLAWQARSVLFLGFALLAGGISGSLVILIIKYIVRDYISFPTLGMGIENVVSNACVMLSCVVLWVAQNIEDEYSYNLTL</sequence>
<dbReference type="VEuPathDB" id="FungiDB:GWK60_E01419"/>
<dbReference type="PANTHER" id="PTHR13180">
    <property type="entry name" value="SMALL MEMBRANE PROTEIN-RELATED"/>
    <property type="match status" value="1"/>
</dbReference>
<protein>
    <submittedName>
        <fullName evidence="7">Vacuolar protein sorting-associated protein 68</fullName>
    </submittedName>
</protein>